<dbReference type="InterPro" id="IPR011050">
    <property type="entry name" value="Pectin_lyase_fold/virulence"/>
</dbReference>
<evidence type="ECO:0000313" key="5">
    <source>
        <dbReference type="Proteomes" id="UP001575105"/>
    </source>
</evidence>
<evidence type="ECO:0000256" key="2">
    <source>
        <dbReference type="SAM" id="MobiDB-lite"/>
    </source>
</evidence>
<dbReference type="SUPFAM" id="SSF51126">
    <property type="entry name" value="Pectin lyase-like"/>
    <property type="match status" value="1"/>
</dbReference>
<proteinExistence type="predicted"/>
<protein>
    <submittedName>
        <fullName evidence="4">Autotransporter domain-containing protein</fullName>
    </submittedName>
</protein>
<feature type="compositionally biased region" description="Polar residues" evidence="2">
    <location>
        <begin position="19"/>
        <end position="35"/>
    </location>
</feature>
<evidence type="ECO:0000259" key="3">
    <source>
        <dbReference type="PROSITE" id="PS51208"/>
    </source>
</evidence>
<dbReference type="NCBIfam" id="TIGR04393">
    <property type="entry name" value="rpt_T5SS_PEPC"/>
    <property type="match status" value="3"/>
</dbReference>
<keyword evidence="1" id="KW-0732">Signal</keyword>
<keyword evidence="5" id="KW-1185">Reference proteome</keyword>
<dbReference type="SUPFAM" id="SSF103515">
    <property type="entry name" value="Autotransporter"/>
    <property type="match status" value="1"/>
</dbReference>
<dbReference type="Proteomes" id="UP001575105">
    <property type="component" value="Unassembled WGS sequence"/>
</dbReference>
<dbReference type="SMART" id="SM00869">
    <property type="entry name" value="Autotransporter"/>
    <property type="match status" value="1"/>
</dbReference>
<reference evidence="4 5" key="1">
    <citation type="submission" date="2024-08" db="EMBL/GenBank/DDBJ databases">
        <title>Whole-genome sequencing of halo(alkali)philic microorganisms from hypersaline lakes.</title>
        <authorList>
            <person name="Sorokin D.Y."/>
            <person name="Merkel A.Y."/>
            <person name="Messina E."/>
            <person name="Yakimov M."/>
        </authorList>
    </citation>
    <scope>NUCLEOTIDE SEQUENCE [LARGE SCALE GENOMIC DNA]</scope>
    <source>
        <strain evidence="4 5">AB-hyl4</strain>
    </source>
</reference>
<dbReference type="InterPro" id="IPR030895">
    <property type="entry name" value="T5SS_PEPC_rpt"/>
</dbReference>
<name>A0ABV4U7Q4_9BACT</name>
<dbReference type="RefSeq" id="WP_425345707.1">
    <property type="nucleotide sequence ID" value="NZ_JBGUBD010000006.1"/>
</dbReference>
<evidence type="ECO:0000313" key="4">
    <source>
        <dbReference type="EMBL" id="MFA9478781.1"/>
    </source>
</evidence>
<evidence type="ECO:0000256" key="1">
    <source>
        <dbReference type="ARBA" id="ARBA00022729"/>
    </source>
</evidence>
<dbReference type="Gene3D" id="2.40.128.130">
    <property type="entry name" value="Autotransporter beta-domain"/>
    <property type="match status" value="1"/>
</dbReference>
<feature type="domain" description="Autotransporter" evidence="3">
    <location>
        <begin position="971"/>
        <end position="1251"/>
    </location>
</feature>
<dbReference type="InterPro" id="IPR005546">
    <property type="entry name" value="Autotransporte_beta"/>
</dbReference>
<dbReference type="Pfam" id="PF03797">
    <property type="entry name" value="Autotransporter"/>
    <property type="match status" value="1"/>
</dbReference>
<dbReference type="InterPro" id="IPR036709">
    <property type="entry name" value="Autotransporte_beta_dom_sf"/>
</dbReference>
<organism evidence="4 5">
    <name type="scientific">Natronomicrosphaera hydrolytica</name>
    <dbReference type="NCBI Taxonomy" id="3242702"/>
    <lineage>
        <taxon>Bacteria</taxon>
        <taxon>Pseudomonadati</taxon>
        <taxon>Planctomycetota</taxon>
        <taxon>Phycisphaerae</taxon>
        <taxon>Phycisphaerales</taxon>
        <taxon>Phycisphaeraceae</taxon>
        <taxon>Natronomicrosphaera</taxon>
    </lineage>
</organism>
<dbReference type="EMBL" id="JBGUBD010000006">
    <property type="protein sequence ID" value="MFA9478781.1"/>
    <property type="molecule type" value="Genomic_DNA"/>
</dbReference>
<dbReference type="NCBIfam" id="TIGR02601">
    <property type="entry name" value="autotrns_rpt"/>
    <property type="match status" value="1"/>
</dbReference>
<comment type="caution">
    <text evidence="4">The sequence shown here is derived from an EMBL/GenBank/DDBJ whole genome shotgun (WGS) entry which is preliminary data.</text>
</comment>
<accession>A0ABV4U7Q4</accession>
<dbReference type="PROSITE" id="PS51208">
    <property type="entry name" value="AUTOTRANSPORTER"/>
    <property type="match status" value="1"/>
</dbReference>
<dbReference type="InterPro" id="IPR013425">
    <property type="entry name" value="Autotrns_rpt"/>
</dbReference>
<gene>
    <name evidence="4" type="ORF">ACERK3_10780</name>
</gene>
<sequence>MAQDTQWDAGTGDWFDDANWSNNEPTASSSVTIDNDGTANIQSGGATAQYIYVGDTDGNSGFIRITGGGELTTSDDGSNWTSVLGRFSNSTGEITVDGDGSVWNNLGNTHVGSNGSGTLTISDGGLVITGNNFLLGQYPGSTGILNIGDGGAAGILDTASVHGGSSFGSGGPAILNFNHTDSDYWFTSDGTADGDAISITGSTEVNTLGSGWTTLTGTHDYAGGTQLYDDSTLRIHDADLTTRRFFVGVDDGDNAVLRIEDGSTVVSGQGNIAADYSVIGVYADSVGTVIVDGADTSWISPADLFVGENGMGTLYVTGGATVESGYAFVSGGNHSTGQAVIHGEDSTWTVNEDLYVGSYGSNADGQMMIANGGVVNVAGDFILADNSTSWGTLTIGDDGAAGILNADRIEQGSGIATLRFHHTDSDYWFTNDGTGDGETIQLAGRVMIEHNQTGTTTLTGQVTDQYTGRIDVNRGTLRFDNATFESTEALRANVDVGDITTMELINGSHVTVSSTELGAAADADSTLIVAGENTTLTTDWMYPGWEGNYTIFVEDGGTIDVVNDIWSTGGQITVDGEGSRLAADAWYIGWEADHDDTLTVTNGGKLIGRTSFELANGVDAYATLNIGDGGAAGIIDTETITTGDGTATVNFNHTDSDYRFTRDGTADGDDVIIAGSTSVNHHNTGTTTLFGTHTYTGDTRVSAGTLVVNGSIADSDFEVTGSGTLGGTGTVGNLLLSQGTLRPGNSIGTLTVDGDYIHTSNATLEIEINDGGNQPGVNNDLVEVTGDATLQGGTVSVLAEPGNYKDGTQYTFLHADGSVVSTYDQITVNLAHLFTAELGYTHHTAYFTLLLNDTEYESLGLSGDQRGVGKVLDDLFPTATGDLAVLFNELAGLDDNDARNAIQQLSGETTGASSTAVVQATTGARNTVFNRMRPAVGSLALPGPATSFDGGSLSLASADTQQSARLLADMRDQRQWLAWVQGYGEYGDVDGSNTTTGFDYWTGGAMAGVDRSLNDNWLVGLYGGYARSRVSSDGGRQKMNIDHYLLGLHTRYDRDRWYGLASVFTGYQRYDNERNLRFGGIDRQADATFSGGQIGSAVELGRTYEKSNWTIQPLAGVQYVFVHREAYTESGADAANLELGHDDTHSLQSSLGVNLARALFDHGDTHAQLHLRARYNYEFLDDGGTVSARFAGSGGDAFSVDSAELGRHSGQLGAGIGWQMNERTNLHVGYDVQFNDRYHAHHGMATLSFAW</sequence>
<feature type="region of interest" description="Disordered" evidence="2">
    <location>
        <begin position="1"/>
        <end position="35"/>
    </location>
</feature>